<dbReference type="InterPro" id="IPR045889">
    <property type="entry name" value="MES/HNL"/>
</dbReference>
<evidence type="ECO:0000313" key="4">
    <source>
        <dbReference type="Proteomes" id="UP000631114"/>
    </source>
</evidence>
<gene>
    <name evidence="3" type="ORF">IFM89_009047</name>
</gene>
<name>A0A835M966_9MAGN</name>
<evidence type="ECO:0000256" key="1">
    <source>
        <dbReference type="ARBA" id="ARBA00022801"/>
    </source>
</evidence>
<keyword evidence="1" id="KW-0378">Hydrolase</keyword>
<dbReference type="GO" id="GO:0080032">
    <property type="term" value="F:methyl jasmonate esterase activity"/>
    <property type="evidence" value="ECO:0007669"/>
    <property type="project" value="TreeGrafter"/>
</dbReference>
<keyword evidence="4" id="KW-1185">Reference proteome</keyword>
<dbReference type="PANTHER" id="PTHR10992">
    <property type="entry name" value="METHYLESTERASE FAMILY MEMBER"/>
    <property type="match status" value="1"/>
</dbReference>
<dbReference type="InterPro" id="IPR029058">
    <property type="entry name" value="AB_hydrolase_fold"/>
</dbReference>
<dbReference type="Gene3D" id="3.40.50.1820">
    <property type="entry name" value="alpha/beta hydrolase"/>
    <property type="match status" value="2"/>
</dbReference>
<proteinExistence type="predicted"/>
<dbReference type="GO" id="GO:0080030">
    <property type="term" value="F:methyl indole-3-acetate esterase activity"/>
    <property type="evidence" value="ECO:0007669"/>
    <property type="project" value="TreeGrafter"/>
</dbReference>
<dbReference type="GO" id="GO:0080031">
    <property type="term" value="F:methyl salicylate esterase activity"/>
    <property type="evidence" value="ECO:0007669"/>
    <property type="project" value="TreeGrafter"/>
</dbReference>
<dbReference type="EMBL" id="JADFTS010000001">
    <property type="protein sequence ID" value="KAF9624248.1"/>
    <property type="molecule type" value="Genomic_DNA"/>
</dbReference>
<organism evidence="3 4">
    <name type="scientific">Coptis chinensis</name>
    <dbReference type="NCBI Taxonomy" id="261450"/>
    <lineage>
        <taxon>Eukaryota</taxon>
        <taxon>Viridiplantae</taxon>
        <taxon>Streptophyta</taxon>
        <taxon>Embryophyta</taxon>
        <taxon>Tracheophyta</taxon>
        <taxon>Spermatophyta</taxon>
        <taxon>Magnoliopsida</taxon>
        <taxon>Ranunculales</taxon>
        <taxon>Ranunculaceae</taxon>
        <taxon>Coptidoideae</taxon>
        <taxon>Coptis</taxon>
    </lineage>
</organism>
<dbReference type="Pfam" id="PF00561">
    <property type="entry name" value="Abhydrolase_1"/>
    <property type="match status" value="1"/>
</dbReference>
<dbReference type="Proteomes" id="UP000631114">
    <property type="component" value="Unassembled WGS sequence"/>
</dbReference>
<dbReference type="PANTHER" id="PTHR10992:SF1083">
    <property type="entry name" value="METHYLESTERASE 1"/>
    <property type="match status" value="1"/>
</dbReference>
<feature type="non-terminal residue" evidence="3">
    <location>
        <position position="144"/>
    </location>
</feature>
<accession>A0A835M966</accession>
<dbReference type="SUPFAM" id="SSF53474">
    <property type="entry name" value="alpha/beta-Hydrolases"/>
    <property type="match status" value="1"/>
</dbReference>
<evidence type="ECO:0000313" key="3">
    <source>
        <dbReference type="EMBL" id="KAF9624248.1"/>
    </source>
</evidence>
<evidence type="ECO:0000259" key="2">
    <source>
        <dbReference type="Pfam" id="PF00561"/>
    </source>
</evidence>
<dbReference type="GO" id="GO:0009694">
    <property type="term" value="P:jasmonic acid metabolic process"/>
    <property type="evidence" value="ECO:0007669"/>
    <property type="project" value="TreeGrafter"/>
</dbReference>
<dbReference type="AlphaFoldDB" id="A0A835M966"/>
<dbReference type="GO" id="GO:0009696">
    <property type="term" value="P:salicylic acid metabolic process"/>
    <property type="evidence" value="ECO:0007669"/>
    <property type="project" value="TreeGrafter"/>
</dbReference>
<dbReference type="OrthoDB" id="408373at2759"/>
<dbReference type="InterPro" id="IPR000073">
    <property type="entry name" value="AB_hydrolase_1"/>
</dbReference>
<feature type="domain" description="AB hydrolase-1" evidence="2">
    <location>
        <begin position="23"/>
        <end position="73"/>
    </location>
</feature>
<protein>
    <recommendedName>
        <fullName evidence="2">AB hydrolase-1 domain-containing protein</fullName>
    </recommendedName>
</protein>
<sequence>SGINLKKLNEVDTMLEYSQPLIEFMEAISNEERIILVGHSLGGLNIAYAMEMFPEKVSVGVFLTTLMPDTSHRPSYRIRVGSTFAEDLSIVAKFSNEGYGSVNRIYIVCNEDKAIPEDFQRWMIENNRVKQVKEIKGSDHMAMI</sequence>
<comment type="caution">
    <text evidence="3">The sequence shown here is derived from an EMBL/GenBank/DDBJ whole genome shotgun (WGS) entry which is preliminary data.</text>
</comment>
<reference evidence="3 4" key="1">
    <citation type="submission" date="2020-10" db="EMBL/GenBank/DDBJ databases">
        <title>The Coptis chinensis genome and diversification of protoberbering-type alkaloids.</title>
        <authorList>
            <person name="Wang B."/>
            <person name="Shu S."/>
            <person name="Song C."/>
            <person name="Liu Y."/>
        </authorList>
    </citation>
    <scope>NUCLEOTIDE SEQUENCE [LARGE SCALE GENOMIC DNA]</scope>
    <source>
        <strain evidence="3">HL-2020</strain>
        <tissue evidence="3">Leaf</tissue>
    </source>
</reference>